<feature type="domain" description="SOCS box" evidence="8">
    <location>
        <begin position="282"/>
        <end position="344"/>
    </location>
</feature>
<dbReference type="GO" id="GO:0035556">
    <property type="term" value="P:intracellular signal transduction"/>
    <property type="evidence" value="ECO:0007669"/>
    <property type="project" value="InterPro"/>
</dbReference>
<feature type="region of interest" description="Disordered" evidence="6">
    <location>
        <begin position="1"/>
        <end position="23"/>
    </location>
</feature>
<accession>A0A7R9IGC3</accession>
<dbReference type="EMBL" id="OE001962">
    <property type="protein sequence ID" value="CAD7457880.1"/>
    <property type="molecule type" value="Genomic_DNA"/>
</dbReference>
<dbReference type="Pfam" id="PF00017">
    <property type="entry name" value="SH2"/>
    <property type="match status" value="1"/>
</dbReference>
<reference evidence="9" key="1">
    <citation type="submission" date="2020-11" db="EMBL/GenBank/DDBJ databases">
        <authorList>
            <person name="Tran Van P."/>
        </authorList>
    </citation>
    <scope>NUCLEOTIDE SEQUENCE</scope>
</reference>
<sequence length="345" mass="38299">MFVEMCRSERKNGPRHPLTQHNQPCERAPETLEARHGAMLTTCPNCRHVFQHPDTSLAPCCQTPLLVSATLQLQVTPAPRAGLALAGGGIILQHPASAVMLQQQPITPRSPQPSPSTPLSFVLPTAPMTASASLFPWSSPVLSDLERIAATLRRLRASGWYHEGLSWQESETLLQTTHPGTFLVRDSNDPRFLFSLSVQTDRGPTSVRLHYVCGHFRLDAEPRLAPLLPWFDCVAALVHYYVAATRNTSDKLREAIAAALPLAPGKDQVLIDAQGHMYSHILLTTPLYKKRRVAPLQHLARLAINRQLAKSLSRRQTNPFLSPPETCLPLPPSLSEYVRDYPYCQ</sequence>
<dbReference type="CDD" id="cd09923">
    <property type="entry name" value="SH2_SOCS_family"/>
    <property type="match status" value="1"/>
</dbReference>
<evidence type="ECO:0000256" key="3">
    <source>
        <dbReference type="ARBA" id="ARBA00022786"/>
    </source>
</evidence>
<dbReference type="PANTHER" id="PTHR10155">
    <property type="entry name" value="PHOSPHATIDYLINOSITOL 3-KINASE REGULATORY SUBUNIT"/>
    <property type="match status" value="1"/>
</dbReference>
<keyword evidence="4 5" id="KW-0727">SH2 domain</keyword>
<organism evidence="9">
    <name type="scientific">Timema tahoe</name>
    <dbReference type="NCBI Taxonomy" id="61484"/>
    <lineage>
        <taxon>Eukaryota</taxon>
        <taxon>Metazoa</taxon>
        <taxon>Ecdysozoa</taxon>
        <taxon>Arthropoda</taxon>
        <taxon>Hexapoda</taxon>
        <taxon>Insecta</taxon>
        <taxon>Pterygota</taxon>
        <taxon>Neoptera</taxon>
        <taxon>Polyneoptera</taxon>
        <taxon>Phasmatodea</taxon>
        <taxon>Timematodea</taxon>
        <taxon>Timematoidea</taxon>
        <taxon>Timematidae</taxon>
        <taxon>Timema</taxon>
    </lineage>
</organism>
<dbReference type="SUPFAM" id="SSF55550">
    <property type="entry name" value="SH2 domain"/>
    <property type="match status" value="1"/>
</dbReference>
<evidence type="ECO:0000256" key="2">
    <source>
        <dbReference type="ARBA" id="ARBA00022700"/>
    </source>
</evidence>
<dbReference type="InterPro" id="IPR001496">
    <property type="entry name" value="SOCS_box"/>
</dbReference>
<dbReference type="GO" id="GO:0046854">
    <property type="term" value="P:phosphatidylinositol phosphate biosynthetic process"/>
    <property type="evidence" value="ECO:0007669"/>
    <property type="project" value="TreeGrafter"/>
</dbReference>
<feature type="compositionally biased region" description="Basic and acidic residues" evidence="6">
    <location>
        <begin position="1"/>
        <end position="12"/>
    </location>
</feature>
<dbReference type="GO" id="GO:0009968">
    <property type="term" value="P:negative regulation of signal transduction"/>
    <property type="evidence" value="ECO:0007669"/>
    <property type="project" value="UniProtKB-KW"/>
</dbReference>
<evidence type="ECO:0000259" key="8">
    <source>
        <dbReference type="PROSITE" id="PS50225"/>
    </source>
</evidence>
<dbReference type="AlphaFoldDB" id="A0A7R9IGC3"/>
<dbReference type="SMART" id="SM00969">
    <property type="entry name" value="SOCS_box"/>
    <property type="match status" value="1"/>
</dbReference>
<evidence type="ECO:0008006" key="10">
    <source>
        <dbReference type="Google" id="ProtNLM"/>
    </source>
</evidence>
<proteinExistence type="predicted"/>
<evidence type="ECO:0000256" key="6">
    <source>
        <dbReference type="SAM" id="MobiDB-lite"/>
    </source>
</evidence>
<protein>
    <recommendedName>
        <fullName evidence="10">Cytokine-inducible SH2-containing protein</fullName>
    </recommendedName>
</protein>
<name>A0A7R9IGC3_9NEOP</name>
<evidence type="ECO:0000259" key="7">
    <source>
        <dbReference type="PROSITE" id="PS50001"/>
    </source>
</evidence>
<evidence type="ECO:0000256" key="5">
    <source>
        <dbReference type="PROSITE-ProRule" id="PRU00191"/>
    </source>
</evidence>
<dbReference type="PANTHER" id="PTHR10155:SF16">
    <property type="entry name" value="SUPPRESSOR OF CYTOKINE SIGNALING 2"/>
    <property type="match status" value="1"/>
</dbReference>
<evidence type="ECO:0000313" key="9">
    <source>
        <dbReference type="EMBL" id="CAD7457880.1"/>
    </source>
</evidence>
<keyword evidence="1" id="KW-0341">Growth regulation</keyword>
<dbReference type="InterPro" id="IPR000980">
    <property type="entry name" value="SH2"/>
</dbReference>
<keyword evidence="3" id="KW-0833">Ubl conjugation pathway</keyword>
<dbReference type="GO" id="GO:0005942">
    <property type="term" value="C:phosphatidylinositol 3-kinase complex"/>
    <property type="evidence" value="ECO:0007669"/>
    <property type="project" value="TreeGrafter"/>
</dbReference>
<dbReference type="Gene3D" id="3.30.505.10">
    <property type="entry name" value="SH2 domain"/>
    <property type="match status" value="1"/>
</dbReference>
<dbReference type="InterPro" id="IPR036860">
    <property type="entry name" value="SH2_dom_sf"/>
</dbReference>
<dbReference type="PROSITE" id="PS50001">
    <property type="entry name" value="SH2"/>
    <property type="match status" value="1"/>
</dbReference>
<dbReference type="PROSITE" id="PS50225">
    <property type="entry name" value="SOCS"/>
    <property type="match status" value="1"/>
</dbReference>
<feature type="domain" description="SH2" evidence="7">
    <location>
        <begin position="160"/>
        <end position="256"/>
    </location>
</feature>
<evidence type="ECO:0000256" key="4">
    <source>
        <dbReference type="ARBA" id="ARBA00022999"/>
    </source>
</evidence>
<evidence type="ECO:0000256" key="1">
    <source>
        <dbReference type="ARBA" id="ARBA00022604"/>
    </source>
</evidence>
<keyword evidence="2" id="KW-0734">Signal transduction inhibitor</keyword>
<gene>
    <name evidence="9" type="ORF">TTEB3V08_LOCUS5870</name>
</gene>
<dbReference type="InterPro" id="IPR036036">
    <property type="entry name" value="SOCS_box-like_dom_sf"/>
</dbReference>
<dbReference type="GO" id="GO:0046935">
    <property type="term" value="F:1-phosphatidylinositol-3-kinase regulator activity"/>
    <property type="evidence" value="ECO:0007669"/>
    <property type="project" value="TreeGrafter"/>
</dbReference>
<dbReference type="SUPFAM" id="SSF158235">
    <property type="entry name" value="SOCS box-like"/>
    <property type="match status" value="1"/>
</dbReference>
<dbReference type="SMART" id="SM00252">
    <property type="entry name" value="SH2"/>
    <property type="match status" value="1"/>
</dbReference>